<comment type="similarity">
    <text evidence="1">Belongs to the GSP E family.</text>
</comment>
<reference evidence="5 6" key="1">
    <citation type="journal article" date="2016" name="Nat. Commun.">
        <title>Thousands of microbial genomes shed light on interconnected biogeochemical processes in an aquifer system.</title>
        <authorList>
            <person name="Anantharaman K."/>
            <person name="Brown C.T."/>
            <person name="Hug L.A."/>
            <person name="Sharon I."/>
            <person name="Castelle C.J."/>
            <person name="Probst A.J."/>
            <person name="Thomas B.C."/>
            <person name="Singh A."/>
            <person name="Wilkins M.J."/>
            <person name="Karaoz U."/>
            <person name="Brodie E.L."/>
            <person name="Williams K.H."/>
            <person name="Hubbard S.S."/>
            <person name="Banfield J.F."/>
        </authorList>
    </citation>
    <scope>NUCLEOTIDE SEQUENCE [LARGE SCALE GENOMIC DNA]</scope>
</reference>
<evidence type="ECO:0000313" key="6">
    <source>
        <dbReference type="Proteomes" id="UP000177626"/>
    </source>
</evidence>
<dbReference type="CDD" id="cd01129">
    <property type="entry name" value="PulE-GspE-like"/>
    <property type="match status" value="1"/>
</dbReference>
<dbReference type="Pfam" id="PF05157">
    <property type="entry name" value="MshEN"/>
    <property type="match status" value="1"/>
</dbReference>
<dbReference type="SUPFAM" id="SSF52540">
    <property type="entry name" value="P-loop containing nucleoside triphosphate hydrolases"/>
    <property type="match status" value="1"/>
</dbReference>
<organism evidence="5 6">
    <name type="scientific">Candidatus Komeilibacteria bacterium RIFOXYC1_FULL_37_11</name>
    <dbReference type="NCBI Taxonomy" id="1798555"/>
    <lineage>
        <taxon>Bacteria</taxon>
        <taxon>Candidatus Komeiliibacteriota</taxon>
    </lineage>
</organism>
<comment type="caution">
    <text evidence="5">The sequence shown here is derived from an EMBL/GenBank/DDBJ whole genome shotgun (WGS) entry which is preliminary data.</text>
</comment>
<sequence length="578" mass="65037">MTQQEVQKLFDFLKQNNLLTGDQYKDLNSKKYSTFEELEKYLRRTILISDEDWVRARGVFYDIEYSNLIGAKLESDILNILPQNLSENYQMVIFNKEGANIKVGLVDPTNFKAIEALNYLARKKNFQVKYYIISEDSYRAAYKQYETLGEEVGEALDTAEAIFAPKEQDIDLDGDVGEMVKSAPVSKIVSVILRHAIEGRASDIHIEPFTNQSKVRYRIDGVLHTTIVLPIYVHAALISRIKVMANLKIDETRIPQDGRIRINVHNKDVDFRISTIPLMGHEKVVMRILETPDKAPTFSELGFLGLQGKVIEKNIYKPNGMFLLTGPTGSGKSTTLFALLSFLNKEDVNISTLEDPVEYYIPGVNQSQIRPEVNFTFATGLRALLRQDPDIIMVGEIRDNETAELAIHAGLTGHSVLTTLHTNSAVGAIPRLFDMKVEPFLLASTLNAVVAQRLVRKICDKCKAEEKLPSGLEVTIHQHLDTIPKEAFYGDVDPKVFKFYKGKGCANCGQTGYKGRLSIAEAINVTRSLKHIIAKGFDRQEVEVELAKQKFITMEQDGVIKALLGLTSIEEIMRVSKM</sequence>
<evidence type="ECO:0000256" key="3">
    <source>
        <dbReference type="ARBA" id="ARBA00022840"/>
    </source>
</evidence>
<dbReference type="SUPFAM" id="SSF160246">
    <property type="entry name" value="EspE N-terminal domain-like"/>
    <property type="match status" value="1"/>
</dbReference>
<accession>A0A1G2BWC2</accession>
<dbReference type="PANTHER" id="PTHR30258">
    <property type="entry name" value="TYPE II SECRETION SYSTEM PROTEIN GSPE-RELATED"/>
    <property type="match status" value="1"/>
</dbReference>
<dbReference type="GO" id="GO:0016887">
    <property type="term" value="F:ATP hydrolysis activity"/>
    <property type="evidence" value="ECO:0007669"/>
    <property type="project" value="TreeGrafter"/>
</dbReference>
<keyword evidence="2" id="KW-0547">Nucleotide-binding</keyword>
<dbReference type="InterPro" id="IPR037257">
    <property type="entry name" value="T2SS_E_N_sf"/>
</dbReference>
<dbReference type="Pfam" id="PF00437">
    <property type="entry name" value="T2SSE"/>
    <property type="match status" value="1"/>
</dbReference>
<dbReference type="PANTHER" id="PTHR30258:SF1">
    <property type="entry name" value="PROTEIN TRANSPORT PROTEIN HOFB HOMOLOG"/>
    <property type="match status" value="1"/>
</dbReference>
<dbReference type="GO" id="GO:0005524">
    <property type="term" value="F:ATP binding"/>
    <property type="evidence" value="ECO:0007669"/>
    <property type="project" value="UniProtKB-KW"/>
</dbReference>
<dbReference type="InterPro" id="IPR001482">
    <property type="entry name" value="T2SS/T4SS_dom"/>
</dbReference>
<dbReference type="EMBL" id="MHKQ01000025">
    <property type="protein sequence ID" value="OGY93256.1"/>
    <property type="molecule type" value="Genomic_DNA"/>
</dbReference>
<evidence type="ECO:0000313" key="5">
    <source>
        <dbReference type="EMBL" id="OGY93256.1"/>
    </source>
</evidence>
<protein>
    <recommendedName>
        <fullName evidence="4">Bacterial type II secretion system protein E domain-containing protein</fullName>
    </recommendedName>
</protein>
<feature type="domain" description="Bacterial type II secretion system protein E" evidence="4">
    <location>
        <begin position="385"/>
        <end position="399"/>
    </location>
</feature>
<dbReference type="Gene3D" id="3.40.50.300">
    <property type="entry name" value="P-loop containing nucleotide triphosphate hydrolases"/>
    <property type="match status" value="1"/>
</dbReference>
<dbReference type="Gene3D" id="3.30.450.90">
    <property type="match status" value="1"/>
</dbReference>
<evidence type="ECO:0000256" key="2">
    <source>
        <dbReference type="ARBA" id="ARBA00022741"/>
    </source>
</evidence>
<dbReference type="InterPro" id="IPR027417">
    <property type="entry name" value="P-loop_NTPase"/>
</dbReference>
<dbReference type="InterPro" id="IPR007831">
    <property type="entry name" value="T2SS_GspE_N"/>
</dbReference>
<keyword evidence="3" id="KW-0067">ATP-binding</keyword>
<dbReference type="GO" id="GO:0005886">
    <property type="term" value="C:plasma membrane"/>
    <property type="evidence" value="ECO:0007669"/>
    <property type="project" value="TreeGrafter"/>
</dbReference>
<gene>
    <name evidence="5" type="ORF">A2406_01185</name>
</gene>
<dbReference type="AlphaFoldDB" id="A0A1G2BWC2"/>
<evidence type="ECO:0000256" key="1">
    <source>
        <dbReference type="ARBA" id="ARBA00006611"/>
    </source>
</evidence>
<name>A0A1G2BWC2_9BACT</name>
<proteinExistence type="inferred from homology"/>
<evidence type="ECO:0000259" key="4">
    <source>
        <dbReference type="PROSITE" id="PS00662"/>
    </source>
</evidence>
<dbReference type="Proteomes" id="UP000177626">
    <property type="component" value="Unassembled WGS sequence"/>
</dbReference>
<dbReference type="PROSITE" id="PS00662">
    <property type="entry name" value="T2SP_E"/>
    <property type="match status" value="1"/>
</dbReference>